<name>A0A0E9QJ75_ANGAN</name>
<sequence length="60" mass="6924">MFFKCRLRGVWTTLTGPCVFSRWSGIVPMLGEMMLIYGPRGRPYAFTSPIQIFNDSFQQS</sequence>
<reference evidence="1" key="1">
    <citation type="submission" date="2014-11" db="EMBL/GenBank/DDBJ databases">
        <authorList>
            <person name="Amaro Gonzalez C."/>
        </authorList>
    </citation>
    <scope>NUCLEOTIDE SEQUENCE</scope>
</reference>
<organism evidence="1">
    <name type="scientific">Anguilla anguilla</name>
    <name type="common">European freshwater eel</name>
    <name type="synonym">Muraena anguilla</name>
    <dbReference type="NCBI Taxonomy" id="7936"/>
    <lineage>
        <taxon>Eukaryota</taxon>
        <taxon>Metazoa</taxon>
        <taxon>Chordata</taxon>
        <taxon>Craniata</taxon>
        <taxon>Vertebrata</taxon>
        <taxon>Euteleostomi</taxon>
        <taxon>Actinopterygii</taxon>
        <taxon>Neopterygii</taxon>
        <taxon>Teleostei</taxon>
        <taxon>Anguilliformes</taxon>
        <taxon>Anguillidae</taxon>
        <taxon>Anguilla</taxon>
    </lineage>
</organism>
<accession>A0A0E9QJ75</accession>
<dbReference type="EMBL" id="GBXM01092429">
    <property type="protein sequence ID" value="JAH16148.1"/>
    <property type="molecule type" value="Transcribed_RNA"/>
</dbReference>
<evidence type="ECO:0000313" key="1">
    <source>
        <dbReference type="EMBL" id="JAH16148.1"/>
    </source>
</evidence>
<reference evidence="1" key="2">
    <citation type="journal article" date="2015" name="Fish Shellfish Immunol.">
        <title>Early steps in the European eel (Anguilla anguilla)-Vibrio vulnificus interaction in the gills: Role of the RtxA13 toxin.</title>
        <authorList>
            <person name="Callol A."/>
            <person name="Pajuelo D."/>
            <person name="Ebbesson L."/>
            <person name="Teles M."/>
            <person name="MacKenzie S."/>
            <person name="Amaro C."/>
        </authorList>
    </citation>
    <scope>NUCLEOTIDE SEQUENCE</scope>
</reference>
<dbReference type="AlphaFoldDB" id="A0A0E9QJ75"/>
<proteinExistence type="predicted"/>
<protein>
    <submittedName>
        <fullName evidence="1">Uncharacterized protein</fullName>
    </submittedName>
</protein>